<comment type="caution">
    <text evidence="1">The sequence shown here is derived from an EMBL/GenBank/DDBJ whole genome shotgun (WGS) entry which is preliminary data.</text>
</comment>
<reference evidence="1 2" key="1">
    <citation type="submission" date="2020-08" db="EMBL/GenBank/DDBJ databases">
        <title>A Genomic Blueprint of the Chicken Gut Microbiome.</title>
        <authorList>
            <person name="Gilroy R."/>
            <person name="Ravi A."/>
            <person name="Getino M."/>
            <person name="Pursley I."/>
            <person name="Horton D.L."/>
            <person name="Alikhan N.-F."/>
            <person name="Baker D."/>
            <person name="Gharbi K."/>
            <person name="Hall N."/>
            <person name="Watson M."/>
            <person name="Adriaenssens E.M."/>
            <person name="Foster-Nyarko E."/>
            <person name="Jarju S."/>
            <person name="Secka A."/>
            <person name="Antonio M."/>
            <person name="Oren A."/>
            <person name="Chaudhuri R."/>
            <person name="La Ragione R.M."/>
            <person name="Hildebrand F."/>
            <person name="Pallen M.J."/>
        </authorList>
    </citation>
    <scope>NUCLEOTIDE SEQUENCE [LARGE SCALE GENOMIC DNA]</scope>
    <source>
        <strain evidence="1 2">Sa2BVA9</strain>
    </source>
</reference>
<dbReference type="Gene3D" id="1.10.10.1150">
    <property type="entry name" value="Coenzyme PQQ synthesis protein D (PqqD)"/>
    <property type="match status" value="1"/>
</dbReference>
<accession>A0ABR8T698</accession>
<evidence type="ECO:0000313" key="2">
    <source>
        <dbReference type="Proteomes" id="UP000608071"/>
    </source>
</evidence>
<dbReference type="EMBL" id="JACSQL010000016">
    <property type="protein sequence ID" value="MBD7970814.1"/>
    <property type="molecule type" value="Genomic_DNA"/>
</dbReference>
<organism evidence="1 2">
    <name type="scientific">Paenibacillus gallinarum</name>
    <dbReference type="NCBI Taxonomy" id="2762232"/>
    <lineage>
        <taxon>Bacteria</taxon>
        <taxon>Bacillati</taxon>
        <taxon>Bacillota</taxon>
        <taxon>Bacilli</taxon>
        <taxon>Bacillales</taxon>
        <taxon>Paenibacillaceae</taxon>
        <taxon>Paenibacillus</taxon>
    </lineage>
</organism>
<sequence length="99" mass="11090">MSMNVEFITADDLIVQSKGFLVSDMDGEKVMLSIENGKYYNLGQIGGRIWELAASPVTIAGMVEQLVTEYEIEPEVCEQQVHTFLKQLISEGLVQVKHQ</sequence>
<evidence type="ECO:0000313" key="1">
    <source>
        <dbReference type="EMBL" id="MBD7970814.1"/>
    </source>
</evidence>
<proteinExistence type="predicted"/>
<dbReference type="InterPro" id="IPR041881">
    <property type="entry name" value="PqqD_sf"/>
</dbReference>
<keyword evidence="2" id="KW-1185">Reference proteome</keyword>
<dbReference type="NCBIfam" id="NF033536">
    <property type="entry name" value="lasso_PqqD_Bac"/>
    <property type="match status" value="1"/>
</dbReference>
<dbReference type="InterPro" id="IPR008792">
    <property type="entry name" value="PQQD"/>
</dbReference>
<gene>
    <name evidence="1" type="ORF">H9647_22375</name>
</gene>
<dbReference type="Proteomes" id="UP000608071">
    <property type="component" value="Unassembled WGS sequence"/>
</dbReference>
<protein>
    <submittedName>
        <fullName evidence="1">Lasso peptide biosynthesis PqqD family chaperone</fullName>
    </submittedName>
</protein>
<name>A0ABR8T698_9BACL</name>
<dbReference type="Pfam" id="PF05402">
    <property type="entry name" value="PqqD"/>
    <property type="match status" value="1"/>
</dbReference>